<dbReference type="EMBL" id="JQIF01000065">
    <property type="protein sequence ID" value="KGJ52496.1"/>
    <property type="molecule type" value="Genomic_DNA"/>
</dbReference>
<name>A0A099I4I0_CLOIN</name>
<evidence type="ECO:0000313" key="2">
    <source>
        <dbReference type="EMBL" id="KGJ52496.1"/>
    </source>
</evidence>
<accession>A0A099I4I0</accession>
<comment type="caution">
    <text evidence="2">The sequence shown here is derived from an EMBL/GenBank/DDBJ whole genome shotgun (WGS) entry which is preliminary data.</text>
</comment>
<dbReference type="InterPro" id="IPR041965">
    <property type="entry name" value="TTRAP_sf"/>
</dbReference>
<evidence type="ECO:0000313" key="3">
    <source>
        <dbReference type="Proteomes" id="UP000030008"/>
    </source>
</evidence>
<proteinExistence type="predicted"/>
<feature type="coiled-coil region" evidence="1">
    <location>
        <begin position="20"/>
        <end position="47"/>
    </location>
</feature>
<sequence length="69" mass="8253">MMEFTHDEKILILIYQTGTRKDLIETLEQMKAQLDYDETELKEMSESLLLKLNRMSDKEFDGLCFYPDI</sequence>
<dbReference type="Proteomes" id="UP000030008">
    <property type="component" value="Unassembled WGS sequence"/>
</dbReference>
<dbReference type="Pfam" id="PF14203">
    <property type="entry name" value="TTRAP"/>
    <property type="match status" value="1"/>
</dbReference>
<dbReference type="AlphaFoldDB" id="A0A099I4I0"/>
<protein>
    <recommendedName>
        <fullName evidence="4">Tranposon-transfer assisting protein</fullName>
    </recommendedName>
</protein>
<evidence type="ECO:0000256" key="1">
    <source>
        <dbReference type="SAM" id="Coils"/>
    </source>
</evidence>
<keyword evidence="1" id="KW-0175">Coiled coil</keyword>
<dbReference type="Gene3D" id="1.10.10.1850">
    <property type="entry name" value="Sporulation protein-like"/>
    <property type="match status" value="1"/>
</dbReference>
<dbReference type="RefSeq" id="WP_044906263.1">
    <property type="nucleotide sequence ID" value="NZ_JQIF01000065.1"/>
</dbReference>
<dbReference type="InterPro" id="IPR025468">
    <property type="entry name" value="TTRAP"/>
</dbReference>
<evidence type="ECO:0008006" key="4">
    <source>
        <dbReference type="Google" id="ProtNLM"/>
    </source>
</evidence>
<gene>
    <name evidence="2" type="ORF">CIAN88_14725</name>
</gene>
<organism evidence="2 3">
    <name type="scientific">Clostridium innocuum</name>
    <dbReference type="NCBI Taxonomy" id="1522"/>
    <lineage>
        <taxon>Bacteria</taxon>
        <taxon>Bacillati</taxon>
        <taxon>Bacillota</taxon>
        <taxon>Clostridia</taxon>
        <taxon>Eubacteriales</taxon>
        <taxon>Clostridiaceae</taxon>
        <taxon>Clostridium</taxon>
    </lineage>
</organism>
<reference evidence="2 3" key="1">
    <citation type="submission" date="2014-08" db="EMBL/GenBank/DDBJ databases">
        <title>Clostridium innocuum, an unnegligible vancomycin-resistant pathogen causing extra-intestinal infections.</title>
        <authorList>
            <person name="Feng Y."/>
            <person name="Chiu C.-H."/>
        </authorList>
    </citation>
    <scope>NUCLEOTIDE SEQUENCE [LARGE SCALE GENOMIC DNA]</scope>
    <source>
        <strain evidence="2 3">AN88</strain>
    </source>
</reference>